<dbReference type="Proteomes" id="UP000233398">
    <property type="component" value="Unassembled WGS sequence"/>
</dbReference>
<dbReference type="InterPro" id="IPR055438">
    <property type="entry name" value="AstE_AspA_cat"/>
</dbReference>
<dbReference type="EMBL" id="PISP01000005">
    <property type="protein sequence ID" value="PKD42778.1"/>
    <property type="molecule type" value="Genomic_DNA"/>
</dbReference>
<proteinExistence type="predicted"/>
<sequence length="388" mass="44086">MIQDTETLKSNAIGSKRIQHVGSDSSEGPIVVLFVGLHGNETAGVKAVDRVIGSLLKESHIVNGSLYAITGNMEALSQGVRYVDTDLNRLWEKFNTEQDFSLSNQQNESTPVEHLESLSIKSAIEDILSKHNQHHQEIIFADLHTTSSESCAFILLNDTLANRSVARKFPVPQILGIEESIHGTLLSYINNLGYRAIGFEAGAHTSRNSVIRSEAFIMLLLHYNDMIKLEETELSEYETKIRAYSDVPDTYFDIRYHHIIDDSETFSMMPGFKNFDPVDIGTPLAYHDNKLVKAPETGRIFMPLYQKRGNDGFLIIKKVSPFWLTLSAWLRQSFIHSILKFLPGVRKVDHQTFEINRDVAMFLVKKIFHLLGYRVTEKDSSTFVCYRR</sequence>
<keyword evidence="7" id="KW-1185">Reference proteome</keyword>
<organism evidence="6 7">
    <name type="scientific">Rhodohalobacter barkolensis</name>
    <dbReference type="NCBI Taxonomy" id="2053187"/>
    <lineage>
        <taxon>Bacteria</taxon>
        <taxon>Pseudomonadati</taxon>
        <taxon>Balneolota</taxon>
        <taxon>Balneolia</taxon>
        <taxon>Balneolales</taxon>
        <taxon>Balneolaceae</taxon>
        <taxon>Rhodohalobacter</taxon>
    </lineage>
</organism>
<gene>
    <name evidence="6" type="ORF">CWD77_13065</name>
</gene>
<evidence type="ECO:0000313" key="6">
    <source>
        <dbReference type="EMBL" id="PKD42778.1"/>
    </source>
</evidence>
<dbReference type="AlphaFoldDB" id="A0A2N0VF60"/>
<evidence type="ECO:0000313" key="7">
    <source>
        <dbReference type="Proteomes" id="UP000233398"/>
    </source>
</evidence>
<dbReference type="GO" id="GO:0005829">
    <property type="term" value="C:cytosol"/>
    <property type="evidence" value="ECO:0007669"/>
    <property type="project" value="TreeGrafter"/>
</dbReference>
<evidence type="ECO:0000256" key="4">
    <source>
        <dbReference type="ARBA" id="ARBA00022833"/>
    </source>
</evidence>
<dbReference type="OrthoDB" id="1523003at2"/>
<keyword evidence="4" id="KW-0862">Zinc</keyword>
<dbReference type="InterPro" id="IPR050178">
    <property type="entry name" value="AspA/AstE_fam"/>
</dbReference>
<comment type="caution">
    <text evidence="6">The sequence shown here is derived from an EMBL/GenBank/DDBJ whole genome shotgun (WGS) entry which is preliminary data.</text>
</comment>
<dbReference type="PANTHER" id="PTHR15162:SF7">
    <property type="entry name" value="SUCCINYLGLUTAMATE DESUCCINYLASE"/>
    <property type="match status" value="1"/>
</dbReference>
<feature type="domain" description="Succinylglutamate desuccinylase/Aspartoacylase catalytic" evidence="5">
    <location>
        <begin position="28"/>
        <end position="203"/>
    </location>
</feature>
<dbReference type="Gene3D" id="3.40.630.10">
    <property type="entry name" value="Zn peptidases"/>
    <property type="match status" value="1"/>
</dbReference>
<reference evidence="6 7" key="1">
    <citation type="submission" date="2017-11" db="EMBL/GenBank/DDBJ databases">
        <title>Rhodohalobacter 15182 sp. nov., isolated from a salt lake.</title>
        <authorList>
            <person name="Han S."/>
        </authorList>
    </citation>
    <scope>NUCLEOTIDE SEQUENCE [LARGE SCALE GENOMIC DNA]</scope>
    <source>
        <strain evidence="6 7">15182</strain>
    </source>
</reference>
<keyword evidence="2" id="KW-0479">Metal-binding</keyword>
<dbReference type="Pfam" id="PF24827">
    <property type="entry name" value="AstE_AspA_cat"/>
    <property type="match status" value="1"/>
</dbReference>
<evidence type="ECO:0000256" key="1">
    <source>
        <dbReference type="ARBA" id="ARBA00001947"/>
    </source>
</evidence>
<dbReference type="GO" id="GO:0046872">
    <property type="term" value="F:metal ion binding"/>
    <property type="evidence" value="ECO:0007669"/>
    <property type="project" value="UniProtKB-KW"/>
</dbReference>
<dbReference type="PANTHER" id="PTHR15162">
    <property type="entry name" value="ASPARTOACYLASE"/>
    <property type="match status" value="1"/>
</dbReference>
<evidence type="ECO:0000256" key="2">
    <source>
        <dbReference type="ARBA" id="ARBA00022723"/>
    </source>
</evidence>
<evidence type="ECO:0000259" key="5">
    <source>
        <dbReference type="Pfam" id="PF24827"/>
    </source>
</evidence>
<keyword evidence="3" id="KW-0378">Hydrolase</keyword>
<evidence type="ECO:0000256" key="3">
    <source>
        <dbReference type="ARBA" id="ARBA00022801"/>
    </source>
</evidence>
<dbReference type="SUPFAM" id="SSF53187">
    <property type="entry name" value="Zn-dependent exopeptidases"/>
    <property type="match status" value="1"/>
</dbReference>
<protein>
    <submittedName>
        <fullName evidence="6">Aspartoacylase</fullName>
    </submittedName>
</protein>
<comment type="cofactor">
    <cofactor evidence="1">
        <name>Zn(2+)</name>
        <dbReference type="ChEBI" id="CHEBI:29105"/>
    </cofactor>
</comment>
<dbReference type="GO" id="GO:0016788">
    <property type="term" value="F:hydrolase activity, acting on ester bonds"/>
    <property type="evidence" value="ECO:0007669"/>
    <property type="project" value="InterPro"/>
</dbReference>
<name>A0A2N0VF60_9BACT</name>
<dbReference type="RefSeq" id="WP_133120236.1">
    <property type="nucleotide sequence ID" value="NZ_PISP01000005.1"/>
</dbReference>
<accession>A0A2N0VF60</accession>